<dbReference type="Proteomes" id="UP000518266">
    <property type="component" value="Unassembled WGS sequence"/>
</dbReference>
<dbReference type="SUPFAM" id="SSF57667">
    <property type="entry name" value="beta-beta-alpha zinc fingers"/>
    <property type="match status" value="1"/>
</dbReference>
<feature type="compositionally biased region" description="Basic and acidic residues" evidence="4">
    <location>
        <begin position="223"/>
        <end position="243"/>
    </location>
</feature>
<feature type="region of interest" description="Disordered" evidence="4">
    <location>
        <begin position="1"/>
        <end position="72"/>
    </location>
</feature>
<feature type="region of interest" description="Disordered" evidence="4">
    <location>
        <begin position="204"/>
        <end position="276"/>
    </location>
</feature>
<dbReference type="GO" id="GO:0008270">
    <property type="term" value="F:zinc ion binding"/>
    <property type="evidence" value="ECO:0007669"/>
    <property type="project" value="UniProtKB-KW"/>
</dbReference>
<evidence type="ECO:0000256" key="3">
    <source>
        <dbReference type="ARBA" id="ARBA00022833"/>
    </source>
</evidence>
<dbReference type="InterPro" id="IPR013087">
    <property type="entry name" value="Znf_C2H2_type"/>
</dbReference>
<name>A0A7J5XSL5_DISMA</name>
<feature type="compositionally biased region" description="Basic and acidic residues" evidence="4">
    <location>
        <begin position="351"/>
        <end position="366"/>
    </location>
</feature>
<proteinExistence type="predicted"/>
<feature type="domain" description="C2H2-type" evidence="5">
    <location>
        <begin position="137"/>
        <end position="159"/>
    </location>
</feature>
<evidence type="ECO:0000256" key="1">
    <source>
        <dbReference type="ARBA" id="ARBA00022723"/>
    </source>
</evidence>
<dbReference type="EMBL" id="JAAKFY010000021">
    <property type="protein sequence ID" value="KAF3839813.1"/>
    <property type="molecule type" value="Genomic_DNA"/>
</dbReference>
<sequence>MNSSPPLALHRRSFIYLSPTDDSMPSADSSGTTRGTCTTSVQDPTLRTSGTLPTRGPDAEKEGPSYMSPKPREAPGMACSACYYLVISSTHLSNGHFRRVKGVFRGPLCPTAASDSPECAERALGCSVEDLKALFYCELCDKQYLRHQEFDNHINSYDHAHKQRLKELKHREFARNVASKSWKDQRKQDKALRRLHQLAQLQQETQRVPVKTSGLRSTVKAVRQQEDREVDQRDRSPEVKPEQFSRSQRPPPLQPRTSSLSHQPEDPWRSPPQIPPVAPLAEYPLITHPASHTEPPAVNPPSLLDSCPQLPLPVRGTAGGRLGVSFCFSRRGPRLEPSASVFSDMEEEEREEGRNERKDKGDDGRY</sequence>
<dbReference type="GO" id="GO:0005634">
    <property type="term" value="C:nucleus"/>
    <property type="evidence" value="ECO:0007669"/>
    <property type="project" value="TreeGrafter"/>
</dbReference>
<dbReference type="OrthoDB" id="4822at2759"/>
<comment type="caution">
    <text evidence="6">The sequence shown here is derived from an EMBL/GenBank/DDBJ whole genome shotgun (WGS) entry which is preliminary data.</text>
</comment>
<accession>A0A7J5XSL5</accession>
<dbReference type="PROSITE" id="PS00028">
    <property type="entry name" value="ZINC_FINGER_C2H2_1"/>
    <property type="match status" value="1"/>
</dbReference>
<dbReference type="InterPro" id="IPR022755">
    <property type="entry name" value="Znf_C2H2_jaz"/>
</dbReference>
<feature type="compositionally biased region" description="Polar residues" evidence="4">
    <location>
        <begin position="41"/>
        <end position="52"/>
    </location>
</feature>
<dbReference type="PANTHER" id="PTHR17614">
    <property type="entry name" value="ZINC FINGER-CONTAINING"/>
    <property type="match status" value="1"/>
</dbReference>
<protein>
    <recommendedName>
        <fullName evidence="5">C2H2-type domain-containing protein</fullName>
    </recommendedName>
</protein>
<feature type="compositionally biased region" description="Low complexity" evidence="4">
    <location>
        <begin position="29"/>
        <end position="40"/>
    </location>
</feature>
<dbReference type="PANTHER" id="PTHR17614:SF12">
    <property type="entry name" value="ZINC FINGER PROTEIN 804B"/>
    <property type="match status" value="1"/>
</dbReference>
<dbReference type="InterPro" id="IPR036236">
    <property type="entry name" value="Znf_C2H2_sf"/>
</dbReference>
<reference evidence="6 7" key="1">
    <citation type="submission" date="2020-03" db="EMBL/GenBank/DDBJ databases">
        <title>Dissostichus mawsoni Genome sequencing and assembly.</title>
        <authorList>
            <person name="Park H."/>
        </authorList>
    </citation>
    <scope>NUCLEOTIDE SEQUENCE [LARGE SCALE GENOMIC DNA]</scope>
    <source>
        <strain evidence="6">DM0001</strain>
        <tissue evidence="6">Muscle</tissue>
    </source>
</reference>
<keyword evidence="2" id="KW-0863">Zinc-finger</keyword>
<keyword evidence="3" id="KW-0862">Zinc</keyword>
<evidence type="ECO:0000313" key="7">
    <source>
        <dbReference type="Proteomes" id="UP000518266"/>
    </source>
</evidence>
<gene>
    <name evidence="6" type="ORF">F7725_018530</name>
</gene>
<evidence type="ECO:0000256" key="2">
    <source>
        <dbReference type="ARBA" id="ARBA00022771"/>
    </source>
</evidence>
<evidence type="ECO:0000256" key="4">
    <source>
        <dbReference type="SAM" id="MobiDB-lite"/>
    </source>
</evidence>
<feature type="region of interest" description="Disordered" evidence="4">
    <location>
        <begin position="328"/>
        <end position="366"/>
    </location>
</feature>
<keyword evidence="1" id="KW-0479">Metal-binding</keyword>
<evidence type="ECO:0000313" key="6">
    <source>
        <dbReference type="EMBL" id="KAF3839813.1"/>
    </source>
</evidence>
<evidence type="ECO:0000259" key="5">
    <source>
        <dbReference type="PROSITE" id="PS00028"/>
    </source>
</evidence>
<dbReference type="InterPro" id="IPR052445">
    <property type="entry name" value="ZnF-G_patch_domain"/>
</dbReference>
<dbReference type="Pfam" id="PF12171">
    <property type="entry name" value="zf-C2H2_jaz"/>
    <property type="match status" value="1"/>
</dbReference>
<dbReference type="AlphaFoldDB" id="A0A7J5XSL5"/>
<organism evidence="6 7">
    <name type="scientific">Dissostichus mawsoni</name>
    <name type="common">Antarctic cod</name>
    <dbReference type="NCBI Taxonomy" id="36200"/>
    <lineage>
        <taxon>Eukaryota</taxon>
        <taxon>Metazoa</taxon>
        <taxon>Chordata</taxon>
        <taxon>Craniata</taxon>
        <taxon>Vertebrata</taxon>
        <taxon>Euteleostomi</taxon>
        <taxon>Actinopterygii</taxon>
        <taxon>Neopterygii</taxon>
        <taxon>Teleostei</taxon>
        <taxon>Neoteleostei</taxon>
        <taxon>Acanthomorphata</taxon>
        <taxon>Eupercaria</taxon>
        <taxon>Perciformes</taxon>
        <taxon>Notothenioidei</taxon>
        <taxon>Nototheniidae</taxon>
        <taxon>Dissostichus</taxon>
    </lineage>
</organism>
<keyword evidence="7" id="KW-1185">Reference proteome</keyword>